<sequence>MATKVRKHAKDAPEVDGKVIQVIVGEEKAVFYVHQNLLLKSSTFFRNAINGPWKEGEEGIVRLPAHTPKSFKIYT</sequence>
<dbReference type="CDD" id="cd18186">
    <property type="entry name" value="BTB_POZ_ZBTB_KLHL-like"/>
    <property type="match status" value="1"/>
</dbReference>
<accession>A0A9P4M2C9</accession>
<evidence type="ECO:0008006" key="3">
    <source>
        <dbReference type="Google" id="ProtNLM"/>
    </source>
</evidence>
<evidence type="ECO:0000313" key="1">
    <source>
        <dbReference type="EMBL" id="KAF2094513.1"/>
    </source>
</evidence>
<dbReference type="AlphaFoldDB" id="A0A9P4M2C9"/>
<comment type="caution">
    <text evidence="1">The sequence shown here is derived from an EMBL/GenBank/DDBJ whole genome shotgun (WGS) entry which is preliminary data.</text>
</comment>
<protein>
    <recommendedName>
        <fullName evidence="3">BTB domain-containing protein</fullName>
    </recommendedName>
</protein>
<evidence type="ECO:0000313" key="2">
    <source>
        <dbReference type="Proteomes" id="UP000799772"/>
    </source>
</evidence>
<dbReference type="Gene3D" id="3.30.710.10">
    <property type="entry name" value="Potassium Channel Kv1.1, Chain A"/>
    <property type="match status" value="1"/>
</dbReference>
<dbReference type="PANTHER" id="PTHR47843:SF2">
    <property type="entry name" value="BTB DOMAIN-CONTAINING PROTEIN"/>
    <property type="match status" value="1"/>
</dbReference>
<organism evidence="1 2">
    <name type="scientific">Rhizodiscina lignyota</name>
    <dbReference type="NCBI Taxonomy" id="1504668"/>
    <lineage>
        <taxon>Eukaryota</taxon>
        <taxon>Fungi</taxon>
        <taxon>Dikarya</taxon>
        <taxon>Ascomycota</taxon>
        <taxon>Pezizomycotina</taxon>
        <taxon>Dothideomycetes</taxon>
        <taxon>Pleosporomycetidae</taxon>
        <taxon>Aulographales</taxon>
        <taxon>Rhizodiscinaceae</taxon>
        <taxon>Rhizodiscina</taxon>
    </lineage>
</organism>
<dbReference type="EMBL" id="ML978134">
    <property type="protein sequence ID" value="KAF2094513.1"/>
    <property type="molecule type" value="Genomic_DNA"/>
</dbReference>
<dbReference type="Proteomes" id="UP000799772">
    <property type="component" value="Unassembled WGS sequence"/>
</dbReference>
<dbReference type="SUPFAM" id="SSF54695">
    <property type="entry name" value="POZ domain"/>
    <property type="match status" value="1"/>
</dbReference>
<proteinExistence type="predicted"/>
<dbReference type="InterPro" id="IPR011333">
    <property type="entry name" value="SKP1/BTB/POZ_sf"/>
</dbReference>
<gene>
    <name evidence="1" type="ORF">NA57DRAFT_80317</name>
</gene>
<keyword evidence="2" id="KW-1185">Reference proteome</keyword>
<reference evidence="1" key="1">
    <citation type="journal article" date="2020" name="Stud. Mycol.">
        <title>101 Dothideomycetes genomes: a test case for predicting lifestyles and emergence of pathogens.</title>
        <authorList>
            <person name="Haridas S."/>
            <person name="Albert R."/>
            <person name="Binder M."/>
            <person name="Bloem J."/>
            <person name="Labutti K."/>
            <person name="Salamov A."/>
            <person name="Andreopoulos B."/>
            <person name="Baker S."/>
            <person name="Barry K."/>
            <person name="Bills G."/>
            <person name="Bluhm B."/>
            <person name="Cannon C."/>
            <person name="Castanera R."/>
            <person name="Culley D."/>
            <person name="Daum C."/>
            <person name="Ezra D."/>
            <person name="Gonzalez J."/>
            <person name="Henrissat B."/>
            <person name="Kuo A."/>
            <person name="Liang C."/>
            <person name="Lipzen A."/>
            <person name="Lutzoni F."/>
            <person name="Magnuson J."/>
            <person name="Mondo S."/>
            <person name="Nolan M."/>
            <person name="Ohm R."/>
            <person name="Pangilinan J."/>
            <person name="Park H.-J."/>
            <person name="Ramirez L."/>
            <person name="Alfaro M."/>
            <person name="Sun H."/>
            <person name="Tritt A."/>
            <person name="Yoshinaga Y."/>
            <person name="Zwiers L.-H."/>
            <person name="Turgeon B."/>
            <person name="Goodwin S."/>
            <person name="Spatafora J."/>
            <person name="Crous P."/>
            <person name="Grigoriev I."/>
        </authorList>
    </citation>
    <scope>NUCLEOTIDE SEQUENCE</scope>
    <source>
        <strain evidence="1">CBS 133067</strain>
    </source>
</reference>
<dbReference type="PANTHER" id="PTHR47843">
    <property type="entry name" value="BTB DOMAIN-CONTAINING PROTEIN-RELATED"/>
    <property type="match status" value="1"/>
</dbReference>
<dbReference type="OrthoDB" id="1022638at2759"/>
<name>A0A9P4M2C9_9PEZI</name>